<gene>
    <name evidence="3" type="ORF">UREG_06680</name>
</gene>
<dbReference type="eggNOG" id="ENOG502S6UH">
    <property type="taxonomic scope" value="Eukaryota"/>
</dbReference>
<evidence type="ECO:0000256" key="2">
    <source>
        <dbReference type="SAM" id="MobiDB-lite"/>
    </source>
</evidence>
<dbReference type="Pfam" id="PF10262">
    <property type="entry name" value="Rdx"/>
    <property type="match status" value="1"/>
</dbReference>
<dbReference type="InterPro" id="IPR036249">
    <property type="entry name" value="Thioredoxin-like_sf"/>
</dbReference>
<feature type="region of interest" description="Disordered" evidence="2">
    <location>
        <begin position="1"/>
        <end position="22"/>
    </location>
</feature>
<keyword evidence="1" id="KW-0676">Redox-active center</keyword>
<protein>
    <submittedName>
        <fullName evidence="3">Uncharacterized protein</fullName>
    </submittedName>
</protein>
<dbReference type="AlphaFoldDB" id="C4JVT8"/>
<dbReference type="GeneID" id="8444087"/>
<dbReference type="Proteomes" id="UP000002058">
    <property type="component" value="Unassembled WGS sequence"/>
</dbReference>
<dbReference type="KEGG" id="ure:UREG_06680"/>
<dbReference type="PANTHER" id="PTHR36417">
    <property type="entry name" value="SELENOPROTEIN DOMAIN PROTEIN (AFU_ORTHOLOGUE AFUA_1G05220)"/>
    <property type="match status" value="1"/>
</dbReference>
<dbReference type="InParanoid" id="C4JVT8"/>
<reference evidence="4" key="1">
    <citation type="journal article" date="2009" name="Genome Res.">
        <title>Comparative genomic analyses of the human fungal pathogens Coccidioides and their relatives.</title>
        <authorList>
            <person name="Sharpton T.J."/>
            <person name="Stajich J.E."/>
            <person name="Rounsley S.D."/>
            <person name="Gardner M.J."/>
            <person name="Wortman J.R."/>
            <person name="Jordar V.S."/>
            <person name="Maiti R."/>
            <person name="Kodira C.D."/>
            <person name="Neafsey D.E."/>
            <person name="Zeng Q."/>
            <person name="Hung C.-Y."/>
            <person name="McMahan C."/>
            <person name="Muszewska A."/>
            <person name="Grynberg M."/>
            <person name="Mandel M.A."/>
            <person name="Kellner E.M."/>
            <person name="Barker B.M."/>
            <person name="Galgiani J.N."/>
            <person name="Orbach M.J."/>
            <person name="Kirkland T.N."/>
            <person name="Cole G.T."/>
            <person name="Henn M.R."/>
            <person name="Birren B.W."/>
            <person name="Taylor J.W."/>
        </authorList>
    </citation>
    <scope>NUCLEOTIDE SEQUENCE [LARGE SCALE GENOMIC DNA]</scope>
    <source>
        <strain evidence="4">UAMH 1704</strain>
    </source>
</reference>
<dbReference type="InterPro" id="IPR011893">
    <property type="entry name" value="Selenoprotein_Rdx-typ"/>
</dbReference>
<name>C4JVT8_UNCRE</name>
<accession>C4JVT8</accession>
<evidence type="ECO:0000313" key="4">
    <source>
        <dbReference type="Proteomes" id="UP000002058"/>
    </source>
</evidence>
<proteinExistence type="predicted"/>
<sequence>MASPDQMVAQKDHRAQEQATAAPLAPSAAVQVAVPRVTIKYCTQCRWMLRAAYFAQELLSTFSTTLGEVSLVPSTGGIFTVTILHASNTDSSPQETVLWDRKVQGGFPGKLQSKNARYFTKKESKKKSNKSFHPPLFTDLHMKPPRQGNMTRLRSWKRVRIVGDIPFVSR</sequence>
<dbReference type="HOGENOM" id="CLU_1571779_0_0_1"/>
<dbReference type="RefSeq" id="XP_002583713.1">
    <property type="nucleotide sequence ID" value="XM_002583667.1"/>
</dbReference>
<evidence type="ECO:0000256" key="1">
    <source>
        <dbReference type="ARBA" id="ARBA00023284"/>
    </source>
</evidence>
<dbReference type="VEuPathDB" id="FungiDB:UREG_06680"/>
<dbReference type="PANTHER" id="PTHR36417:SF2">
    <property type="entry name" value="SELENOPROTEIN DOMAIN PROTEIN (AFU_ORTHOLOGUE AFUA_1G05220)"/>
    <property type="match status" value="1"/>
</dbReference>
<dbReference type="EMBL" id="CH476618">
    <property type="protein sequence ID" value="EEP81815.1"/>
    <property type="molecule type" value="Genomic_DNA"/>
</dbReference>
<dbReference type="SUPFAM" id="SSF52833">
    <property type="entry name" value="Thioredoxin-like"/>
    <property type="match status" value="1"/>
</dbReference>
<dbReference type="NCBIfam" id="TIGR02174">
    <property type="entry name" value="CXXU_selWTH"/>
    <property type="match status" value="1"/>
</dbReference>
<evidence type="ECO:0000313" key="3">
    <source>
        <dbReference type="EMBL" id="EEP81815.1"/>
    </source>
</evidence>
<organism evidence="3 4">
    <name type="scientific">Uncinocarpus reesii (strain UAMH 1704)</name>
    <dbReference type="NCBI Taxonomy" id="336963"/>
    <lineage>
        <taxon>Eukaryota</taxon>
        <taxon>Fungi</taxon>
        <taxon>Dikarya</taxon>
        <taxon>Ascomycota</taxon>
        <taxon>Pezizomycotina</taxon>
        <taxon>Eurotiomycetes</taxon>
        <taxon>Eurotiomycetidae</taxon>
        <taxon>Onygenales</taxon>
        <taxon>Onygenaceae</taxon>
        <taxon>Uncinocarpus</taxon>
    </lineage>
</organism>
<dbReference type="OrthoDB" id="60822at2759"/>
<keyword evidence="4" id="KW-1185">Reference proteome</keyword>
<dbReference type="Gene3D" id="3.40.30.10">
    <property type="entry name" value="Glutaredoxin"/>
    <property type="match status" value="1"/>
</dbReference>